<name>K0YW17_9ACTN</name>
<proteinExistence type="predicted"/>
<reference evidence="1 2" key="1">
    <citation type="submission" date="2012-08" db="EMBL/GenBank/DDBJ databases">
        <title>The Genome Sequence of Slackia piriformis YIT 12062.</title>
        <authorList>
            <consortium name="The Broad Institute Genome Sequencing Platform"/>
            <person name="Earl A."/>
            <person name="Ward D."/>
            <person name="Feldgarden M."/>
            <person name="Gevers D."/>
            <person name="Morotomi M."/>
            <person name="Walker B."/>
            <person name="Young S.K."/>
            <person name="Zeng Q."/>
            <person name="Gargeya S."/>
            <person name="Fitzgerald M."/>
            <person name="Haas B."/>
            <person name="Abouelleil A."/>
            <person name="Alvarado L."/>
            <person name="Arachchi H.M."/>
            <person name="Berlin A.M."/>
            <person name="Chapman S.B."/>
            <person name="Goldberg J."/>
            <person name="Griggs A."/>
            <person name="Gujja S."/>
            <person name="Hansen M."/>
            <person name="Howarth C."/>
            <person name="Imamovic A."/>
            <person name="Larimer J."/>
            <person name="McCowen C."/>
            <person name="Montmayeur A."/>
            <person name="Murphy C."/>
            <person name="Neiman D."/>
            <person name="Pearson M."/>
            <person name="Priest M."/>
            <person name="Roberts A."/>
            <person name="Saif S."/>
            <person name="Shea T."/>
            <person name="Sisk P."/>
            <person name="Sykes S."/>
            <person name="Wortman J."/>
            <person name="Nusbaum C."/>
            <person name="Birren B."/>
        </authorList>
    </citation>
    <scope>NUCLEOTIDE SEQUENCE [LARGE SCALE GENOMIC DNA]</scope>
    <source>
        <strain evidence="1 2">YIT 12062</strain>
    </source>
</reference>
<dbReference type="EMBL" id="ADMD01000007">
    <property type="protein sequence ID" value="EJZ83639.1"/>
    <property type="molecule type" value="Genomic_DNA"/>
</dbReference>
<evidence type="ECO:0000313" key="1">
    <source>
        <dbReference type="EMBL" id="EJZ83639.1"/>
    </source>
</evidence>
<sequence length="126" mass="14481">MRKQHLARSVPARDFHRGKQNPETVFFVLQEKRIVNVSAGIDRPTRIRYRKRIERSFPIGVRALAAFKRRQVRSALQPFFDAGLCRFGNSVFFGGIARRAVRDAALARRGRITPEAFRKTSARADI</sequence>
<dbReference type="Proteomes" id="UP000006069">
    <property type="component" value="Unassembled WGS sequence"/>
</dbReference>
<gene>
    <name evidence="1" type="ORF">HMPREF9451_01159</name>
</gene>
<accession>K0YW17</accession>
<evidence type="ECO:0000313" key="2">
    <source>
        <dbReference type="Proteomes" id="UP000006069"/>
    </source>
</evidence>
<organism evidence="1 2">
    <name type="scientific">Slackia piriformis YIT 12062</name>
    <dbReference type="NCBI Taxonomy" id="742818"/>
    <lineage>
        <taxon>Bacteria</taxon>
        <taxon>Bacillati</taxon>
        <taxon>Actinomycetota</taxon>
        <taxon>Coriobacteriia</taxon>
        <taxon>Eggerthellales</taxon>
        <taxon>Eggerthellaceae</taxon>
        <taxon>Slackia</taxon>
    </lineage>
</organism>
<comment type="caution">
    <text evidence="1">The sequence shown here is derived from an EMBL/GenBank/DDBJ whole genome shotgun (WGS) entry which is preliminary data.</text>
</comment>
<dbReference type="InParanoid" id="K0YW17"/>
<dbReference type="HOGENOM" id="CLU_1980097_0_0_11"/>
<protein>
    <submittedName>
        <fullName evidence="1">Uncharacterized protein</fullName>
    </submittedName>
</protein>
<dbReference type="AlphaFoldDB" id="K0YW17"/>
<keyword evidence="2" id="KW-1185">Reference proteome</keyword>